<dbReference type="GO" id="GO:0000049">
    <property type="term" value="F:tRNA binding"/>
    <property type="evidence" value="ECO:0007669"/>
    <property type="project" value="UniProtKB-UniRule"/>
</dbReference>
<evidence type="ECO:0000313" key="3">
    <source>
        <dbReference type="EMBL" id="SDT78002.1"/>
    </source>
</evidence>
<comment type="similarity">
    <text evidence="1 2">Belongs to the DTD family.</text>
</comment>
<dbReference type="Pfam" id="PF02580">
    <property type="entry name" value="Tyr_Deacylase"/>
    <property type="match status" value="1"/>
</dbReference>
<dbReference type="STRING" id="113562.SAMN04489716_8190"/>
<dbReference type="InterPro" id="IPR003732">
    <property type="entry name" value="Daa-tRNA_deacyls_DTD"/>
</dbReference>
<accession>A0A1H2D6B4</accession>
<organism evidence="3 4">
    <name type="scientific">Actinoplanes derwentensis</name>
    <dbReference type="NCBI Taxonomy" id="113562"/>
    <lineage>
        <taxon>Bacteria</taxon>
        <taxon>Bacillati</taxon>
        <taxon>Actinomycetota</taxon>
        <taxon>Actinomycetes</taxon>
        <taxon>Micromonosporales</taxon>
        <taxon>Micromonosporaceae</taxon>
        <taxon>Actinoplanes</taxon>
    </lineage>
</organism>
<dbReference type="GO" id="GO:0106026">
    <property type="term" value="F:Gly-tRNA(Ala) deacylase activity"/>
    <property type="evidence" value="ECO:0007669"/>
    <property type="project" value="UniProtKB-UniRule"/>
</dbReference>
<dbReference type="GO" id="GO:0043908">
    <property type="term" value="F:Ser(Gly)-tRNA(Ala) hydrolase activity"/>
    <property type="evidence" value="ECO:0007669"/>
    <property type="project" value="UniProtKB-UniRule"/>
</dbReference>
<sequence>MGYRRRMRALVQTVSRATVTVGDEITGEIEDGLLVLVGVTHDDTPAKAAELARKTWELRILDDRSAADLAAPLLVVSQFTLYGDARKGRRPSWGAAAPAEVAEPLIEEYVTALRARGAAVETGRFRAHMLVESVNVGPRTVLLEL</sequence>
<keyword evidence="2" id="KW-0820">tRNA-binding</keyword>
<dbReference type="GO" id="GO:0051500">
    <property type="term" value="F:D-tyrosyl-tRNA(Tyr) deacylase activity"/>
    <property type="evidence" value="ECO:0007669"/>
    <property type="project" value="TreeGrafter"/>
</dbReference>
<dbReference type="Gene3D" id="3.50.80.10">
    <property type="entry name" value="D-tyrosyl-tRNA(Tyr) deacylase"/>
    <property type="match status" value="1"/>
</dbReference>
<feature type="short sequence motif" description="Gly-cisPro motif, important for rejection of L-amino acids" evidence="2">
    <location>
        <begin position="137"/>
        <end position="138"/>
    </location>
</feature>
<dbReference type="AlphaFoldDB" id="A0A1H2D6B4"/>
<dbReference type="EC" id="3.1.1.-" evidence="2"/>
<dbReference type="EMBL" id="LT629758">
    <property type="protein sequence ID" value="SDT78002.1"/>
    <property type="molecule type" value="Genomic_DNA"/>
</dbReference>
<dbReference type="GO" id="GO:0005737">
    <property type="term" value="C:cytoplasm"/>
    <property type="evidence" value="ECO:0007669"/>
    <property type="project" value="UniProtKB-SubCell"/>
</dbReference>
<comment type="domain">
    <text evidence="2">A Gly-cisPro motif from one monomer fits into the active site of the other monomer to allow specific chiral rejection of L-amino acids.</text>
</comment>
<comment type="subcellular location">
    <subcellularLocation>
        <location evidence="2">Cytoplasm</location>
    </subcellularLocation>
</comment>
<dbReference type="PANTHER" id="PTHR10472:SF5">
    <property type="entry name" value="D-AMINOACYL-TRNA DEACYLASE 1"/>
    <property type="match status" value="1"/>
</dbReference>
<comment type="function">
    <text evidence="2">An aminoacyl-tRNA editing enzyme that deacylates mischarged D-aminoacyl-tRNAs. Also deacylates mischarged glycyl-tRNA(Ala), protecting cells against glycine mischarging by AlaRS. Acts via tRNA-based rather than protein-based catalysis; rejects L-amino acids rather than detecting D-amino acids in the active site. By recycling D-aminoacyl-tRNA to D-amino acids and free tRNA molecules, this enzyme counteracts the toxicity associated with the formation of D-aminoacyl-tRNA entities in vivo and helps enforce protein L-homochirality.</text>
</comment>
<evidence type="ECO:0000256" key="1">
    <source>
        <dbReference type="ARBA" id="ARBA00009673"/>
    </source>
</evidence>
<dbReference type="PANTHER" id="PTHR10472">
    <property type="entry name" value="D-TYROSYL-TRNA TYR DEACYLASE"/>
    <property type="match status" value="1"/>
</dbReference>
<comment type="subunit">
    <text evidence="2">Homodimer.</text>
</comment>
<keyword evidence="2" id="KW-0378">Hydrolase</keyword>
<proteinExistence type="inferred from homology"/>
<evidence type="ECO:0000256" key="2">
    <source>
        <dbReference type="HAMAP-Rule" id="MF_00518"/>
    </source>
</evidence>
<dbReference type="NCBIfam" id="TIGR00256">
    <property type="entry name" value="D-aminoacyl-tRNA deacylase"/>
    <property type="match status" value="1"/>
</dbReference>
<keyword evidence="2" id="KW-0694">RNA-binding</keyword>
<dbReference type="GO" id="GO:0019478">
    <property type="term" value="P:D-amino acid catabolic process"/>
    <property type="evidence" value="ECO:0007669"/>
    <property type="project" value="UniProtKB-UniRule"/>
</dbReference>
<dbReference type="HAMAP" id="MF_00518">
    <property type="entry name" value="Deacylase_Dtd"/>
    <property type="match status" value="1"/>
</dbReference>
<gene>
    <name evidence="2" type="primary">dtd</name>
    <name evidence="3" type="ORF">SAMN04489716_8190</name>
</gene>
<dbReference type="InterPro" id="IPR023509">
    <property type="entry name" value="DTD-like_sf"/>
</dbReference>
<dbReference type="SUPFAM" id="SSF69500">
    <property type="entry name" value="DTD-like"/>
    <property type="match status" value="1"/>
</dbReference>
<protein>
    <recommendedName>
        <fullName evidence="2">D-aminoacyl-tRNA deacylase</fullName>
        <shortName evidence="2">DTD</shortName>
        <ecNumber evidence="2">3.1.1.96</ecNumber>
    </recommendedName>
    <alternativeName>
        <fullName evidence="2">Gly-tRNA(Ala) deacylase</fullName>
        <ecNumber evidence="2">3.1.1.-</ecNumber>
    </alternativeName>
</protein>
<keyword evidence="2" id="KW-0963">Cytoplasm</keyword>
<comment type="catalytic activity">
    <reaction evidence="2">
        <text>glycyl-tRNA(Ala) + H2O = tRNA(Ala) + glycine + H(+)</text>
        <dbReference type="Rhea" id="RHEA:53744"/>
        <dbReference type="Rhea" id="RHEA-COMP:9657"/>
        <dbReference type="Rhea" id="RHEA-COMP:13640"/>
        <dbReference type="ChEBI" id="CHEBI:15377"/>
        <dbReference type="ChEBI" id="CHEBI:15378"/>
        <dbReference type="ChEBI" id="CHEBI:57305"/>
        <dbReference type="ChEBI" id="CHEBI:78442"/>
        <dbReference type="ChEBI" id="CHEBI:78522"/>
    </reaction>
</comment>
<evidence type="ECO:0000313" key="4">
    <source>
        <dbReference type="Proteomes" id="UP000198688"/>
    </source>
</evidence>
<comment type="catalytic activity">
    <reaction evidence="2">
        <text>a D-aminoacyl-tRNA + H2O = a tRNA + a D-alpha-amino acid + H(+)</text>
        <dbReference type="Rhea" id="RHEA:13953"/>
        <dbReference type="Rhea" id="RHEA-COMP:10123"/>
        <dbReference type="Rhea" id="RHEA-COMP:10124"/>
        <dbReference type="ChEBI" id="CHEBI:15377"/>
        <dbReference type="ChEBI" id="CHEBI:15378"/>
        <dbReference type="ChEBI" id="CHEBI:59871"/>
        <dbReference type="ChEBI" id="CHEBI:78442"/>
        <dbReference type="ChEBI" id="CHEBI:79333"/>
        <dbReference type="EC" id="3.1.1.96"/>
    </reaction>
</comment>
<reference evidence="3 4" key="1">
    <citation type="submission" date="2016-10" db="EMBL/GenBank/DDBJ databases">
        <authorList>
            <person name="de Groot N.N."/>
        </authorList>
    </citation>
    <scope>NUCLEOTIDE SEQUENCE [LARGE SCALE GENOMIC DNA]</scope>
    <source>
        <strain evidence="3 4">DSM 43941</strain>
    </source>
</reference>
<dbReference type="Proteomes" id="UP000198688">
    <property type="component" value="Chromosome I"/>
</dbReference>
<keyword evidence="4" id="KW-1185">Reference proteome</keyword>
<dbReference type="EC" id="3.1.1.96" evidence="2"/>
<name>A0A1H2D6B4_9ACTN</name>